<keyword evidence="13" id="KW-1185">Reference proteome</keyword>
<dbReference type="Gene3D" id="2.60.120.260">
    <property type="entry name" value="Galactose-binding domain-like"/>
    <property type="match status" value="1"/>
</dbReference>
<keyword evidence="5" id="KW-0645">Protease</keyword>
<accession>A0ABV7YFY3</accession>
<dbReference type="RefSeq" id="WP_205114836.1">
    <property type="nucleotide sequence ID" value="NZ_JAFBCM010000001.1"/>
</dbReference>
<feature type="chain" id="PRO_5045966481" description="Xaa-Pro dipeptidyl-peptidase" evidence="10">
    <location>
        <begin position="29"/>
        <end position="646"/>
    </location>
</feature>
<dbReference type="Pfam" id="PF08530">
    <property type="entry name" value="PepX_C"/>
    <property type="match status" value="1"/>
</dbReference>
<evidence type="ECO:0000256" key="2">
    <source>
        <dbReference type="ARBA" id="ARBA00010819"/>
    </source>
</evidence>
<evidence type="ECO:0000256" key="1">
    <source>
        <dbReference type="ARBA" id="ARBA00000123"/>
    </source>
</evidence>
<proteinExistence type="inferred from homology"/>
<name>A0ABV7YFY3_9ACTN</name>
<comment type="catalytic activity">
    <reaction evidence="1">
        <text>Hydrolyzes Xaa-Pro-|- bonds to release unblocked, N-terminal dipeptides from substrates including Ala-Pro-|-p-nitroanilide and (sequentially) Tyr-Pro-|-Phe-Pro-|-Gly-Pro-|-Ile.</text>
        <dbReference type="EC" id="3.4.14.11"/>
    </reaction>
</comment>
<comment type="similarity">
    <text evidence="2">Belongs to the peptidase S15 family.</text>
</comment>
<reference evidence="13" key="1">
    <citation type="journal article" date="2019" name="Int. J. Syst. Evol. Microbiol.">
        <title>The Global Catalogue of Microorganisms (GCM) 10K type strain sequencing project: providing services to taxonomists for standard genome sequencing and annotation.</title>
        <authorList>
            <consortium name="The Broad Institute Genomics Platform"/>
            <consortium name="The Broad Institute Genome Sequencing Center for Infectious Disease"/>
            <person name="Wu L."/>
            <person name="Ma J."/>
        </authorList>
    </citation>
    <scope>NUCLEOTIDE SEQUENCE [LARGE SCALE GENOMIC DNA]</scope>
    <source>
        <strain evidence="13">CGMCC 4.7241</strain>
    </source>
</reference>
<dbReference type="InterPro" id="IPR008252">
    <property type="entry name" value="Pept_S15_Xpro"/>
</dbReference>
<protein>
    <recommendedName>
        <fullName evidence="3">Xaa-Pro dipeptidyl-peptidase</fullName>
        <ecNumber evidence="3">3.4.14.11</ecNumber>
    </recommendedName>
    <alternativeName>
        <fullName evidence="8">X-prolyl-dipeptidyl aminopeptidase</fullName>
    </alternativeName>
</protein>
<evidence type="ECO:0000256" key="8">
    <source>
        <dbReference type="ARBA" id="ARBA00030045"/>
    </source>
</evidence>
<keyword evidence="4" id="KW-0031">Aminopeptidase</keyword>
<evidence type="ECO:0000256" key="10">
    <source>
        <dbReference type="SAM" id="SignalP"/>
    </source>
</evidence>
<feature type="signal peptide" evidence="10">
    <location>
        <begin position="1"/>
        <end position="28"/>
    </location>
</feature>
<feature type="region of interest" description="Disordered" evidence="9">
    <location>
        <begin position="26"/>
        <end position="55"/>
    </location>
</feature>
<gene>
    <name evidence="12" type="ORF">ACFOUW_25225</name>
</gene>
<evidence type="ECO:0000256" key="6">
    <source>
        <dbReference type="ARBA" id="ARBA00022801"/>
    </source>
</evidence>
<dbReference type="NCBIfam" id="NF003780">
    <property type="entry name" value="PRK05371.1-1"/>
    <property type="match status" value="1"/>
</dbReference>
<evidence type="ECO:0000313" key="13">
    <source>
        <dbReference type="Proteomes" id="UP001595699"/>
    </source>
</evidence>
<evidence type="ECO:0000259" key="11">
    <source>
        <dbReference type="SMART" id="SM00939"/>
    </source>
</evidence>
<dbReference type="InterPro" id="IPR029058">
    <property type="entry name" value="AB_hydrolase_fold"/>
</dbReference>
<feature type="domain" description="Xaa-Pro dipeptidyl-peptidase C-terminal" evidence="11">
    <location>
        <begin position="392"/>
        <end position="642"/>
    </location>
</feature>
<dbReference type="Proteomes" id="UP001595699">
    <property type="component" value="Unassembled WGS sequence"/>
</dbReference>
<dbReference type="InterPro" id="IPR013736">
    <property type="entry name" value="Xaa-Pro_dipept_C"/>
</dbReference>
<keyword evidence="7" id="KW-0720">Serine protease</keyword>
<dbReference type="PRINTS" id="PR00923">
    <property type="entry name" value="LACTOPTASE"/>
</dbReference>
<dbReference type="Pfam" id="PF02129">
    <property type="entry name" value="Peptidase_S15"/>
    <property type="match status" value="1"/>
</dbReference>
<dbReference type="SUPFAM" id="SSF49785">
    <property type="entry name" value="Galactose-binding domain-like"/>
    <property type="match status" value="1"/>
</dbReference>
<dbReference type="InterPro" id="IPR000383">
    <property type="entry name" value="Xaa-Pro-like_dom"/>
</dbReference>
<dbReference type="EC" id="3.4.14.11" evidence="3"/>
<keyword evidence="10" id="KW-0732">Signal</keyword>
<dbReference type="InterPro" id="IPR008979">
    <property type="entry name" value="Galactose-bd-like_sf"/>
</dbReference>
<evidence type="ECO:0000256" key="7">
    <source>
        <dbReference type="ARBA" id="ARBA00022825"/>
    </source>
</evidence>
<evidence type="ECO:0000256" key="3">
    <source>
        <dbReference type="ARBA" id="ARBA00012463"/>
    </source>
</evidence>
<evidence type="ECO:0000256" key="9">
    <source>
        <dbReference type="SAM" id="MobiDB-lite"/>
    </source>
</evidence>
<sequence>MRPVRLVLPGALVSVALVTAAFAPGASAAPTRDNEPTRAASSTSESAIPSVGKPQRVVKDGMTQPVFSFAESIKETVFIETKVDSDNDGKSDRVAAYVHRPKETNEGLKVATIVEGSPYPGGMLDVPYHPVDVTTGQPTLAPWTPPADIEPSIHYEPIYYDNYFVPRGYAVVVANTLGTGESDGCPTAVGPNETAGMVAVIDWLAGRANAYGKDGKKIRALWSTGAVAMAGKSYDGTLPLAAAGTGVKGLKTVVSVSGLSSWYDYYRANGAVTSPDGFVGEDADLHAKFVLTRRHAEVCASAMRELERGMDRTSGDYNSFWDERNFLHGVPNFNVSVLMTAGLNDWNVKPQQFSQLWAALKANNIPRKLWLHQGAHDDPVDVRRQVWLDTVNKWFDYWLYGVQNGIMKQPKVDLETAPGTWTTQSDWPAAAPKKGTKSLTFAPSRAVEAKRGRAPTLWFDDAPARPAADLIQSPEEADPNRILYLTPPLPQSFRLSGTPRVSVKAAMKGKSPYLTALLVDYGIDDRVQKLAKTGATWCFAESLPDNPGCRTTKEYVTAATPFKIVSRGWIDVRNRSSLKKSEPIKPGTMYPLSWNLQPVDYVIKPNHRLGVVLLATDHDYTLRYPAGTKVGVEITASSVQLPIAAS</sequence>
<evidence type="ECO:0000313" key="12">
    <source>
        <dbReference type="EMBL" id="MFC3764161.1"/>
    </source>
</evidence>
<dbReference type="Gene3D" id="1.10.246.70">
    <property type="match status" value="1"/>
</dbReference>
<evidence type="ECO:0000256" key="4">
    <source>
        <dbReference type="ARBA" id="ARBA00022438"/>
    </source>
</evidence>
<organism evidence="12 13">
    <name type="scientific">Tenggerimyces flavus</name>
    <dbReference type="NCBI Taxonomy" id="1708749"/>
    <lineage>
        <taxon>Bacteria</taxon>
        <taxon>Bacillati</taxon>
        <taxon>Actinomycetota</taxon>
        <taxon>Actinomycetes</taxon>
        <taxon>Propionibacteriales</taxon>
        <taxon>Nocardioidaceae</taxon>
        <taxon>Tenggerimyces</taxon>
    </lineage>
</organism>
<dbReference type="SUPFAM" id="SSF53474">
    <property type="entry name" value="alpha/beta-Hydrolases"/>
    <property type="match status" value="1"/>
</dbReference>
<dbReference type="Gene3D" id="3.40.50.1820">
    <property type="entry name" value="alpha/beta hydrolase"/>
    <property type="match status" value="1"/>
</dbReference>
<dbReference type="SMART" id="SM00939">
    <property type="entry name" value="PepX_C"/>
    <property type="match status" value="1"/>
</dbReference>
<dbReference type="EMBL" id="JBHRZH010000023">
    <property type="protein sequence ID" value="MFC3764161.1"/>
    <property type="molecule type" value="Genomic_DNA"/>
</dbReference>
<keyword evidence="6" id="KW-0378">Hydrolase</keyword>
<comment type="caution">
    <text evidence="12">The sequence shown here is derived from an EMBL/GenBank/DDBJ whole genome shotgun (WGS) entry which is preliminary data.</text>
</comment>
<evidence type="ECO:0000256" key="5">
    <source>
        <dbReference type="ARBA" id="ARBA00022670"/>
    </source>
</evidence>